<comment type="similarity">
    <text evidence="2 8">Belongs to the NiCoT transporter (TC 2.A.52) family.</text>
</comment>
<dbReference type="Pfam" id="PF03824">
    <property type="entry name" value="NicO"/>
    <property type="match status" value="1"/>
</dbReference>
<sequence>MLCFPIRRTGSGGRRLTIIGRSIVLLGSLLVFNALCWILAGLLFGRRSETRDVLSLCLLAWTYGLRHALDSDHISAIADNATRGLLALGQQPVTCGLFFSLGHSTIVIAVNVAIAVSTTVFEHLDGVGNVGGIVGTAVSAAFLFLLAATNSIILYTTLRRKRAVSRLERERQIAAGLPVEPFDQDLDPIQNRTLMIRILGPVMRVVDKPWKMYPVGVLFGFGFDTASTIALLAVSAIAKSAAQANIVILPFLFTAGMSLVDSIDSVLMLYSYALPSRQTPEGAFTLFEAKVQPAQDLDLARTISAKPASVIEKKGERPVSPVVQEAPEEEQEAPVDDGVEVTNAHLAHNKATTLSSLSIILTLLSIMVAFSIALIEIMGLIGDNCGPCQEAANAEDGGGVAGAWWRGWGTANDDSGFIGASIVGAFVLIVLVWFVGRWIRKRWAKHGFARTSQGLSNTM</sequence>
<keyword evidence="7 8" id="KW-0472">Membrane</keyword>
<evidence type="ECO:0000256" key="1">
    <source>
        <dbReference type="ARBA" id="ARBA00004127"/>
    </source>
</evidence>
<evidence type="ECO:0000256" key="6">
    <source>
        <dbReference type="ARBA" id="ARBA00022989"/>
    </source>
</evidence>
<feature type="transmembrane region" description="Helical" evidence="8">
    <location>
        <begin position="244"/>
        <end position="270"/>
    </location>
</feature>
<comment type="subcellular location">
    <subcellularLocation>
        <location evidence="8">Cell membrane</location>
        <topology evidence="8">Multi-pass membrane protein</topology>
    </subcellularLocation>
    <subcellularLocation>
        <location evidence="1">Endomembrane system</location>
        <topology evidence="1">Multi-pass membrane protein</topology>
    </subcellularLocation>
</comment>
<evidence type="ECO:0000256" key="4">
    <source>
        <dbReference type="ARBA" id="ARBA00022596"/>
    </source>
</evidence>
<dbReference type="InParanoid" id="A0A165I9G3"/>
<evidence type="ECO:0000256" key="3">
    <source>
        <dbReference type="ARBA" id="ARBA00022448"/>
    </source>
</evidence>
<dbReference type="GO" id="GO:0012505">
    <property type="term" value="C:endomembrane system"/>
    <property type="evidence" value="ECO:0007669"/>
    <property type="project" value="UniProtKB-SubCell"/>
</dbReference>
<feature type="compositionally biased region" description="Acidic residues" evidence="9">
    <location>
        <begin position="326"/>
        <end position="335"/>
    </location>
</feature>
<keyword evidence="4" id="KW-0533">Nickel</keyword>
<keyword evidence="6 8" id="KW-1133">Transmembrane helix</keyword>
<keyword evidence="5 8" id="KW-0812">Transmembrane</keyword>
<feature type="transmembrane region" description="Helical" evidence="8">
    <location>
        <begin position="359"/>
        <end position="381"/>
    </location>
</feature>
<dbReference type="STRING" id="1353952.A0A165I9G3"/>
<dbReference type="GO" id="GO:0015099">
    <property type="term" value="F:nickel cation transmembrane transporter activity"/>
    <property type="evidence" value="ECO:0007669"/>
    <property type="project" value="UniProtKB-UniRule"/>
</dbReference>
<reference evidence="10 11" key="1">
    <citation type="journal article" date="2016" name="Mol. Biol. Evol.">
        <title>Comparative Genomics of Early-Diverging Mushroom-Forming Fungi Provides Insights into the Origins of Lignocellulose Decay Capabilities.</title>
        <authorList>
            <person name="Nagy L.G."/>
            <person name="Riley R."/>
            <person name="Tritt A."/>
            <person name="Adam C."/>
            <person name="Daum C."/>
            <person name="Floudas D."/>
            <person name="Sun H."/>
            <person name="Yadav J.S."/>
            <person name="Pangilinan J."/>
            <person name="Larsson K.H."/>
            <person name="Matsuura K."/>
            <person name="Barry K."/>
            <person name="Labutti K."/>
            <person name="Kuo R."/>
            <person name="Ohm R.A."/>
            <person name="Bhattacharya S.S."/>
            <person name="Shirouzu T."/>
            <person name="Yoshinaga Y."/>
            <person name="Martin F.M."/>
            <person name="Grigoriev I.V."/>
            <person name="Hibbett D.S."/>
        </authorList>
    </citation>
    <scope>NUCLEOTIDE SEQUENCE [LARGE SCALE GENOMIC DNA]</scope>
    <source>
        <strain evidence="10 11">HHB12733</strain>
    </source>
</reference>
<feature type="transmembrane region" description="Helical" evidence="8">
    <location>
        <begin position="133"/>
        <end position="158"/>
    </location>
</feature>
<dbReference type="Proteomes" id="UP000076842">
    <property type="component" value="Unassembled WGS sequence"/>
</dbReference>
<protein>
    <recommendedName>
        <fullName evidence="8">Nickel/cobalt efflux system</fullName>
    </recommendedName>
</protein>
<proteinExistence type="inferred from homology"/>
<name>A0A165I9G3_9BASI</name>
<evidence type="ECO:0000256" key="9">
    <source>
        <dbReference type="SAM" id="MobiDB-lite"/>
    </source>
</evidence>
<feature type="transmembrane region" description="Helical" evidence="8">
    <location>
        <begin position="213"/>
        <end position="238"/>
    </location>
</feature>
<evidence type="ECO:0000256" key="8">
    <source>
        <dbReference type="RuleBase" id="RU362101"/>
    </source>
</evidence>
<evidence type="ECO:0000313" key="10">
    <source>
        <dbReference type="EMBL" id="KZT60290.1"/>
    </source>
</evidence>
<evidence type="ECO:0000313" key="11">
    <source>
        <dbReference type="Proteomes" id="UP000076842"/>
    </source>
</evidence>
<accession>A0A165I9G3</accession>
<dbReference type="GO" id="GO:0005886">
    <property type="term" value="C:plasma membrane"/>
    <property type="evidence" value="ECO:0007669"/>
    <property type="project" value="UniProtKB-SubCell"/>
</dbReference>
<dbReference type="OrthoDB" id="5197598at2759"/>
<feature type="transmembrane region" description="Helical" evidence="8">
    <location>
        <begin position="416"/>
        <end position="436"/>
    </location>
</feature>
<keyword evidence="3 8" id="KW-0813">Transport</keyword>
<organism evidence="10 11">
    <name type="scientific">Calocera cornea HHB12733</name>
    <dbReference type="NCBI Taxonomy" id="1353952"/>
    <lineage>
        <taxon>Eukaryota</taxon>
        <taxon>Fungi</taxon>
        <taxon>Dikarya</taxon>
        <taxon>Basidiomycota</taxon>
        <taxon>Agaricomycotina</taxon>
        <taxon>Dacrymycetes</taxon>
        <taxon>Dacrymycetales</taxon>
        <taxon>Dacrymycetaceae</taxon>
        <taxon>Calocera</taxon>
    </lineage>
</organism>
<evidence type="ECO:0000256" key="5">
    <source>
        <dbReference type="ARBA" id="ARBA00022692"/>
    </source>
</evidence>
<evidence type="ECO:0000256" key="7">
    <source>
        <dbReference type="ARBA" id="ARBA00023136"/>
    </source>
</evidence>
<keyword evidence="11" id="KW-1185">Reference proteome</keyword>
<feature type="transmembrane region" description="Helical" evidence="8">
    <location>
        <begin position="97"/>
        <end position="121"/>
    </location>
</feature>
<feature type="transmembrane region" description="Helical" evidence="8">
    <location>
        <begin position="23"/>
        <end position="44"/>
    </location>
</feature>
<feature type="region of interest" description="Disordered" evidence="9">
    <location>
        <begin position="315"/>
        <end position="335"/>
    </location>
</feature>
<gene>
    <name evidence="10" type="ORF">CALCODRAFT_533091</name>
</gene>
<evidence type="ECO:0000256" key="2">
    <source>
        <dbReference type="ARBA" id="ARBA00010892"/>
    </source>
</evidence>
<dbReference type="EMBL" id="KV423932">
    <property type="protein sequence ID" value="KZT60290.1"/>
    <property type="molecule type" value="Genomic_DNA"/>
</dbReference>
<dbReference type="AlphaFoldDB" id="A0A165I9G3"/>
<dbReference type="PANTHER" id="PTHR31611:SF0">
    <property type="entry name" value="HIGH-AFFINITY NICKEL TRANSPORT PROTEIN NIC1"/>
    <property type="match status" value="1"/>
</dbReference>
<dbReference type="InterPro" id="IPR011541">
    <property type="entry name" value="Ni/Co_transpt_high_affinity"/>
</dbReference>
<dbReference type="InterPro" id="IPR004688">
    <property type="entry name" value="Ni/Co_transpt"/>
</dbReference>
<dbReference type="PANTHER" id="PTHR31611">
    <property type="entry name" value="HIGH-AFFINITY NICKEL TRANSPORT PROTEIN NIC1"/>
    <property type="match status" value="1"/>
</dbReference>